<dbReference type="Gene3D" id="1.25.40.10">
    <property type="entry name" value="Tetratricopeptide repeat domain"/>
    <property type="match status" value="2"/>
</dbReference>
<dbReference type="KEGG" id="lut:Lupro_09805"/>
<dbReference type="InterPro" id="IPR019734">
    <property type="entry name" value="TPR_rpt"/>
</dbReference>
<feature type="signal peptide" evidence="2">
    <location>
        <begin position="1"/>
        <end position="19"/>
    </location>
</feature>
<accession>A0A0X8G8C9</accession>
<proteinExistence type="predicted"/>
<feature type="transmembrane region" description="Helical" evidence="1">
    <location>
        <begin position="872"/>
        <end position="889"/>
    </location>
</feature>
<keyword evidence="5" id="KW-1185">Reference proteome</keyword>
<evidence type="ECO:0000256" key="1">
    <source>
        <dbReference type="SAM" id="Phobius"/>
    </source>
</evidence>
<dbReference type="Pfam" id="PF13424">
    <property type="entry name" value="TPR_12"/>
    <property type="match status" value="1"/>
</dbReference>
<evidence type="ECO:0000256" key="2">
    <source>
        <dbReference type="SAM" id="SignalP"/>
    </source>
</evidence>
<dbReference type="STRING" id="1622118.Lupro_09805"/>
<dbReference type="AlphaFoldDB" id="A0A0X8G8C9"/>
<keyword evidence="1" id="KW-1133">Transmembrane helix</keyword>
<reference evidence="4 5" key="2">
    <citation type="journal article" date="2016" name="Int. J. Syst. Evol. Microbiol.">
        <title>Lutibacter profundi sp. nov., isolated from a deep-sea hydrothermal system on the Arctic Mid-Ocean Ridge and emended description of the genus Lutibacter.</title>
        <authorList>
            <person name="Le Moine Bauer S."/>
            <person name="Roalkvam I."/>
            <person name="Steen I.H."/>
            <person name="Dahle H."/>
        </authorList>
    </citation>
    <scope>NUCLEOTIDE SEQUENCE [LARGE SCALE GENOMIC DNA]</scope>
    <source>
        <strain evidence="4 5">LP1</strain>
    </source>
</reference>
<dbReference type="SMART" id="SM00028">
    <property type="entry name" value="TPR"/>
    <property type="match status" value="5"/>
</dbReference>
<keyword evidence="1" id="KW-0472">Membrane</keyword>
<dbReference type="PANTHER" id="PTHR10098">
    <property type="entry name" value="RAPSYN-RELATED"/>
    <property type="match status" value="1"/>
</dbReference>
<dbReference type="PANTHER" id="PTHR10098:SF108">
    <property type="entry name" value="TETRATRICOPEPTIDE REPEAT PROTEIN 28"/>
    <property type="match status" value="1"/>
</dbReference>
<keyword evidence="2" id="KW-0732">Signal</keyword>
<keyword evidence="1" id="KW-0812">Transmembrane</keyword>
<feature type="chain" id="PRO_5007066351" description="CHAT domain-containing protein" evidence="2">
    <location>
        <begin position="20"/>
        <end position="898"/>
    </location>
</feature>
<reference evidence="5" key="1">
    <citation type="submission" date="2015-12" db="EMBL/GenBank/DDBJ databases">
        <title>Complete genome sequence of Lutibacter profundus strain LP1.</title>
        <authorList>
            <person name="Wissuwa J."/>
            <person name="Le Moine Bauer S."/>
            <person name="Stokke R."/>
            <person name="Dahle H."/>
            <person name="Steen I.H."/>
        </authorList>
    </citation>
    <scope>NUCLEOTIDE SEQUENCE [LARGE SCALE GENOMIC DNA]</scope>
    <source>
        <strain evidence="5">LP1</strain>
    </source>
</reference>
<dbReference type="SUPFAM" id="SSF48452">
    <property type="entry name" value="TPR-like"/>
    <property type="match status" value="2"/>
</dbReference>
<dbReference type="InterPro" id="IPR011990">
    <property type="entry name" value="TPR-like_helical_dom_sf"/>
</dbReference>
<name>A0A0X8G8C9_9FLAO</name>
<dbReference type="RefSeq" id="WP_068209485.1">
    <property type="nucleotide sequence ID" value="NZ_CP013355.1"/>
</dbReference>
<protein>
    <recommendedName>
        <fullName evidence="3">CHAT domain-containing protein</fullName>
    </recommendedName>
</protein>
<dbReference type="InterPro" id="IPR024983">
    <property type="entry name" value="CHAT_dom"/>
</dbReference>
<evidence type="ECO:0000313" key="4">
    <source>
        <dbReference type="EMBL" id="AMC11543.1"/>
    </source>
</evidence>
<dbReference type="Pfam" id="PF12770">
    <property type="entry name" value="CHAT"/>
    <property type="match status" value="1"/>
</dbReference>
<dbReference type="Proteomes" id="UP000059672">
    <property type="component" value="Chromosome"/>
</dbReference>
<dbReference type="EMBL" id="CP013355">
    <property type="protein sequence ID" value="AMC11543.1"/>
    <property type="molecule type" value="Genomic_DNA"/>
</dbReference>
<feature type="domain" description="CHAT" evidence="3">
    <location>
        <begin position="605"/>
        <end position="861"/>
    </location>
</feature>
<gene>
    <name evidence="4" type="ORF">Lupro_09805</name>
</gene>
<dbReference type="OrthoDB" id="9771112at2"/>
<dbReference type="PATRIC" id="fig|1622118.3.peg.2024"/>
<sequence length="898" mass="104002">MLKNVVFLFLVLFSFNIAAQHAKSNFKTTLDSLKKQDNFSEYIYTHLDKFSENPSVENLSFFTNTLSRLWRNPTTKSEYIALLYLHVNYGYYLKQYGFIDLSINQYEKAYNIYKNNRIINYNIIEFCLKPLANNYTRLGELDRAEDILKITIEKAQKENNNKQLIAGYSNLSAVIRTRGNYKEAVNYLNIALNLARDKQLKSRIYSDLAINFLFLHEPQRIIENIEISNQLNTKKNKAILTRNSITLGSYYKQQQQFKLALLAFKKSLVTAKSVFGKNDREVAKIYNQIAEVYQAQNKFKKSLNSYQKSLQTLLPKYKPKTIYENPLTTYFYPENTLKDALDGRASVFIEIKNYKDALKNFDLAFKVEAQLRASYLNQSAKLIQQQESKNRSESSIDLCYELFKQTSNFNWIERAFQYAEQSKSVILLEAKKAAFLKSSLKKDSLFSKEKMLLSKKAQLNKSIVIEELKGSKAVVNLIAKLTKERNEISNKLQLLKQQIELKYPNLKIQSNRLISVKRIQEELLSNYKSFIEFFEGTRTVYVFSISKNNQIKLHKIAKTVAFKSKISKFLKLFSDDRGTILQNNVKEYTSLGYQLYRELFNIELNEHTIIIPDGVFSFIPFDALITKETAITNFKTLPYLLHKTVISYAYSAAILIYKKKLVQPVKKEFIGFFPVFENNHRGLLTLNYTLQEAKSIEKEQKGEFLLGKNASKRMFNQLSDKYSIIHLSTHATAGDFYTPPAIEFYDETMYLPEIYGYNLQTDLLVLSACETGIGTIRKGEGVMSLARGFSYAGVQNLVVSLWKVNDRSTEKLMSEFYKNYQKTGNKAIALHNSKQAYLKNKSISSTKKSPYYWASFVYIGETTSKNNTSYNYLWILLLGFILIGGYFLLKNGRFGKNN</sequence>
<evidence type="ECO:0000313" key="5">
    <source>
        <dbReference type="Proteomes" id="UP000059672"/>
    </source>
</evidence>
<evidence type="ECO:0000259" key="3">
    <source>
        <dbReference type="Pfam" id="PF12770"/>
    </source>
</evidence>
<organism evidence="4 5">
    <name type="scientific">Lutibacter profundi</name>
    <dbReference type="NCBI Taxonomy" id="1622118"/>
    <lineage>
        <taxon>Bacteria</taxon>
        <taxon>Pseudomonadati</taxon>
        <taxon>Bacteroidota</taxon>
        <taxon>Flavobacteriia</taxon>
        <taxon>Flavobacteriales</taxon>
        <taxon>Flavobacteriaceae</taxon>
        <taxon>Lutibacter</taxon>
    </lineage>
</organism>